<organism evidence="9 10">
    <name type="scientific">Musa troglodytarum</name>
    <name type="common">fe'i banana</name>
    <dbReference type="NCBI Taxonomy" id="320322"/>
    <lineage>
        <taxon>Eukaryota</taxon>
        <taxon>Viridiplantae</taxon>
        <taxon>Streptophyta</taxon>
        <taxon>Embryophyta</taxon>
        <taxon>Tracheophyta</taxon>
        <taxon>Spermatophyta</taxon>
        <taxon>Magnoliopsida</taxon>
        <taxon>Liliopsida</taxon>
        <taxon>Zingiberales</taxon>
        <taxon>Musaceae</taxon>
        <taxon>Musa</taxon>
    </lineage>
</organism>
<dbReference type="PROSITE" id="PS50115">
    <property type="entry name" value="ARFGAP"/>
    <property type="match status" value="1"/>
</dbReference>
<dbReference type="EMBL" id="CP097509">
    <property type="protein sequence ID" value="URE15359.1"/>
    <property type="molecule type" value="Genomic_DNA"/>
</dbReference>
<dbReference type="Proteomes" id="UP001055439">
    <property type="component" value="Chromosome 7"/>
</dbReference>
<evidence type="ECO:0000259" key="8">
    <source>
        <dbReference type="PROSITE" id="PS50115"/>
    </source>
</evidence>
<keyword evidence="2" id="KW-0479">Metal-binding</keyword>
<dbReference type="PANTHER" id="PTHR46220">
    <property type="entry name" value="ADP-RIBOSYLATION FACTOR GTPASE-ACTIVATING PROTEIN AGD12"/>
    <property type="match status" value="1"/>
</dbReference>
<evidence type="ECO:0000313" key="9">
    <source>
        <dbReference type="EMBL" id="URE15359.1"/>
    </source>
</evidence>
<reference evidence="9" key="1">
    <citation type="submission" date="2022-05" db="EMBL/GenBank/DDBJ databases">
        <title>The Musa troglodytarum L. genome provides insights into the mechanism of non-climacteric behaviour and enrichment of carotenoids.</title>
        <authorList>
            <person name="Wang J."/>
        </authorList>
    </citation>
    <scope>NUCLEOTIDE SEQUENCE</scope>
    <source>
        <tissue evidence="9">Leaf</tissue>
    </source>
</reference>
<evidence type="ECO:0000256" key="4">
    <source>
        <dbReference type="ARBA" id="ARBA00022833"/>
    </source>
</evidence>
<dbReference type="SMART" id="SM00239">
    <property type="entry name" value="C2"/>
    <property type="match status" value="1"/>
</dbReference>
<feature type="domain" description="Arf-GAP" evidence="8">
    <location>
        <begin position="66"/>
        <end position="183"/>
    </location>
</feature>
<feature type="domain" description="C2" evidence="7">
    <location>
        <begin position="211"/>
        <end position="336"/>
    </location>
</feature>
<dbReference type="PRINTS" id="PR00405">
    <property type="entry name" value="REVINTRACTNG"/>
</dbReference>
<dbReference type="Gene3D" id="1.10.220.150">
    <property type="entry name" value="Arf GTPase activating protein"/>
    <property type="match status" value="1"/>
</dbReference>
<dbReference type="OrthoDB" id="73919at2759"/>
<dbReference type="InterPro" id="IPR001164">
    <property type="entry name" value="ArfGAP_dom"/>
</dbReference>
<evidence type="ECO:0000256" key="3">
    <source>
        <dbReference type="ARBA" id="ARBA00022771"/>
    </source>
</evidence>
<keyword evidence="4" id="KW-0862">Zinc</keyword>
<evidence type="ECO:0000313" key="10">
    <source>
        <dbReference type="Proteomes" id="UP001055439"/>
    </source>
</evidence>
<dbReference type="FunFam" id="1.10.220.150:FF:000011">
    <property type="entry name" value="Arf-GAP with dual PH domain-containing protein 1"/>
    <property type="match status" value="1"/>
</dbReference>
<dbReference type="Pfam" id="PF01412">
    <property type="entry name" value="ArfGap"/>
    <property type="match status" value="1"/>
</dbReference>
<evidence type="ECO:0000259" key="7">
    <source>
        <dbReference type="PROSITE" id="PS50004"/>
    </source>
</evidence>
<evidence type="ECO:0000256" key="5">
    <source>
        <dbReference type="ARBA" id="ARBA00022837"/>
    </source>
</evidence>
<evidence type="ECO:0000256" key="2">
    <source>
        <dbReference type="ARBA" id="ARBA00022723"/>
    </source>
</evidence>
<dbReference type="AlphaFoldDB" id="A0A9E7GH92"/>
<keyword evidence="1" id="KW-0343">GTPase activation</keyword>
<evidence type="ECO:0000256" key="6">
    <source>
        <dbReference type="PROSITE-ProRule" id="PRU00288"/>
    </source>
</evidence>
<dbReference type="Pfam" id="PF00168">
    <property type="entry name" value="C2"/>
    <property type="match status" value="1"/>
</dbReference>
<dbReference type="GO" id="GO:0005096">
    <property type="term" value="F:GTPase activator activity"/>
    <property type="evidence" value="ECO:0007669"/>
    <property type="project" value="UniProtKB-KW"/>
</dbReference>
<dbReference type="Gene3D" id="2.60.40.150">
    <property type="entry name" value="C2 domain"/>
    <property type="match status" value="1"/>
</dbReference>
<sequence length="393" mass="44367">MVFDRGGVRYGDIDDDVKRAWWLCQSSKKWEESRKGEQLALALVLNFISCKVEMSNGYHRPEKPASGQMRKLKELMLKSDNRICADCGAQDPKWASANIGVFICLKCSDIHRSLGTDISKVLSVTLDEWSDGDIESMIEVGGNSYANSIYEAFLPRGFPKPKSNSSYEERSKFIRSKYESQEFLKPSLRIVSSKMSFNYVEPKESFNYRIDSNNSNKAVEMRELIGDLKVKVVRGSNLAVRDMFSSDPYEIGFDVSFPNVNLTWDLLQKAQTTVKPSDLNPIWNEELTLSVPQIYGALKLQVYDQDVFSADDIMGEAEVDLQPMITSAMAFGDPELLGNMQIGKWLKTSDNALISDSIVNIVDGKVKQEVSLQLQNVESGEIELELEWIPLDE</sequence>
<dbReference type="InterPro" id="IPR038508">
    <property type="entry name" value="ArfGAP_dom_sf"/>
</dbReference>
<proteinExistence type="predicted"/>
<gene>
    <name evidence="9" type="ORF">MUK42_12615</name>
</gene>
<keyword evidence="10" id="KW-1185">Reference proteome</keyword>
<dbReference type="FunFam" id="2.60.40.150:FF:000190">
    <property type="entry name" value="ADP-ribosylation factor GTPase-activating protein AGD12"/>
    <property type="match status" value="1"/>
</dbReference>
<dbReference type="SUPFAM" id="SSF49562">
    <property type="entry name" value="C2 domain (Calcium/lipid-binding domain, CaLB)"/>
    <property type="match status" value="1"/>
</dbReference>
<keyword evidence="3 6" id="KW-0863">Zinc-finger</keyword>
<dbReference type="InterPro" id="IPR044518">
    <property type="entry name" value="ARF_GAP_AGD11/12/13"/>
</dbReference>
<dbReference type="GO" id="GO:0008270">
    <property type="term" value="F:zinc ion binding"/>
    <property type="evidence" value="ECO:0007669"/>
    <property type="project" value="UniProtKB-KW"/>
</dbReference>
<dbReference type="CDD" id="cd08204">
    <property type="entry name" value="ArfGap"/>
    <property type="match status" value="1"/>
</dbReference>
<dbReference type="SMART" id="SM00105">
    <property type="entry name" value="ArfGap"/>
    <property type="match status" value="1"/>
</dbReference>
<protein>
    <submittedName>
        <fullName evidence="9">ADP-ribosylation factor GTPase-activating protein</fullName>
    </submittedName>
</protein>
<dbReference type="PANTHER" id="PTHR46220:SF20">
    <property type="entry name" value="OS02G0722500 PROTEIN"/>
    <property type="match status" value="1"/>
</dbReference>
<dbReference type="PROSITE" id="PS50004">
    <property type="entry name" value="C2"/>
    <property type="match status" value="1"/>
</dbReference>
<dbReference type="InterPro" id="IPR037278">
    <property type="entry name" value="ARFGAP/RecO"/>
</dbReference>
<keyword evidence="5" id="KW-0106">Calcium</keyword>
<name>A0A9E7GH92_9LILI</name>
<evidence type="ECO:0000256" key="1">
    <source>
        <dbReference type="ARBA" id="ARBA00022468"/>
    </source>
</evidence>
<dbReference type="InterPro" id="IPR035892">
    <property type="entry name" value="C2_domain_sf"/>
</dbReference>
<dbReference type="InterPro" id="IPR000008">
    <property type="entry name" value="C2_dom"/>
</dbReference>
<accession>A0A9E7GH92</accession>
<dbReference type="SUPFAM" id="SSF57863">
    <property type="entry name" value="ArfGap/RecO-like zinc finger"/>
    <property type="match status" value="1"/>
</dbReference>
<dbReference type="GO" id="GO:0005543">
    <property type="term" value="F:phospholipid binding"/>
    <property type="evidence" value="ECO:0007669"/>
    <property type="project" value="InterPro"/>
</dbReference>